<accession>A0A382RUH8</accession>
<dbReference type="EMBL" id="UINC01123985">
    <property type="protein sequence ID" value="SVD00825.1"/>
    <property type="molecule type" value="Genomic_DNA"/>
</dbReference>
<protein>
    <submittedName>
        <fullName evidence="1">Uncharacterized protein</fullName>
    </submittedName>
</protein>
<name>A0A382RUH8_9ZZZZ</name>
<sequence length="24" mass="2618">MLLGILLCKRGEAAFKGTTPLRQT</sequence>
<dbReference type="AlphaFoldDB" id="A0A382RUH8"/>
<feature type="non-terminal residue" evidence="1">
    <location>
        <position position="24"/>
    </location>
</feature>
<gene>
    <name evidence="1" type="ORF">METZ01_LOCUS353679</name>
</gene>
<reference evidence="1" key="1">
    <citation type="submission" date="2018-05" db="EMBL/GenBank/DDBJ databases">
        <authorList>
            <person name="Lanie J.A."/>
            <person name="Ng W.-L."/>
            <person name="Kazmierczak K.M."/>
            <person name="Andrzejewski T.M."/>
            <person name="Davidsen T.M."/>
            <person name="Wayne K.J."/>
            <person name="Tettelin H."/>
            <person name="Glass J.I."/>
            <person name="Rusch D."/>
            <person name="Podicherti R."/>
            <person name="Tsui H.-C.T."/>
            <person name="Winkler M.E."/>
        </authorList>
    </citation>
    <scope>NUCLEOTIDE SEQUENCE</scope>
</reference>
<proteinExistence type="predicted"/>
<evidence type="ECO:0000313" key="1">
    <source>
        <dbReference type="EMBL" id="SVD00825.1"/>
    </source>
</evidence>
<organism evidence="1">
    <name type="scientific">marine metagenome</name>
    <dbReference type="NCBI Taxonomy" id="408172"/>
    <lineage>
        <taxon>unclassified sequences</taxon>
        <taxon>metagenomes</taxon>
        <taxon>ecological metagenomes</taxon>
    </lineage>
</organism>